<dbReference type="InterPro" id="IPR000914">
    <property type="entry name" value="SBP_5_dom"/>
</dbReference>
<evidence type="ECO:0000256" key="3">
    <source>
        <dbReference type="ARBA" id="ARBA00022729"/>
    </source>
</evidence>
<feature type="chain" id="PRO_5045447966" evidence="4">
    <location>
        <begin position="24"/>
        <end position="563"/>
    </location>
</feature>
<name>A0ABT6DHP6_9BACT</name>
<dbReference type="EMBL" id="JANRMI010000002">
    <property type="protein sequence ID" value="MDG0816375.1"/>
    <property type="molecule type" value="Genomic_DNA"/>
</dbReference>
<feature type="domain" description="Solute-binding protein family 5" evidence="5">
    <location>
        <begin position="107"/>
        <end position="463"/>
    </location>
</feature>
<comment type="caution">
    <text evidence="6">The sequence shown here is derived from an EMBL/GenBank/DDBJ whole genome shotgun (WGS) entry which is preliminary data.</text>
</comment>
<evidence type="ECO:0000256" key="1">
    <source>
        <dbReference type="ARBA" id="ARBA00005695"/>
    </source>
</evidence>
<dbReference type="InterPro" id="IPR030678">
    <property type="entry name" value="Peptide/Ni-bd"/>
</dbReference>
<protein>
    <submittedName>
        <fullName evidence="6">Peptide ABC transporter substrate-binding protein</fullName>
    </submittedName>
</protein>
<proteinExistence type="inferred from homology"/>
<evidence type="ECO:0000313" key="6">
    <source>
        <dbReference type="EMBL" id="MDG0816375.1"/>
    </source>
</evidence>
<dbReference type="Proteomes" id="UP001152321">
    <property type="component" value="Unassembled WGS sequence"/>
</dbReference>
<gene>
    <name evidence="6" type="ORF">NWE73_08375</name>
</gene>
<evidence type="ECO:0000259" key="5">
    <source>
        <dbReference type="Pfam" id="PF00496"/>
    </source>
</evidence>
<dbReference type="RefSeq" id="WP_277577853.1">
    <property type="nucleotide sequence ID" value="NZ_JANRMI010000002.1"/>
</dbReference>
<dbReference type="PANTHER" id="PTHR30290:SF9">
    <property type="entry name" value="OLIGOPEPTIDE-BINDING PROTEIN APPA"/>
    <property type="match status" value="1"/>
</dbReference>
<comment type="similarity">
    <text evidence="1">Belongs to the bacterial solute-binding protein 5 family.</text>
</comment>
<keyword evidence="7" id="KW-1185">Reference proteome</keyword>
<feature type="signal peptide" evidence="4">
    <location>
        <begin position="1"/>
        <end position="23"/>
    </location>
</feature>
<dbReference type="Gene3D" id="3.10.105.10">
    <property type="entry name" value="Dipeptide-binding Protein, Domain 3"/>
    <property type="match status" value="1"/>
</dbReference>
<dbReference type="PANTHER" id="PTHR30290">
    <property type="entry name" value="PERIPLASMIC BINDING COMPONENT OF ABC TRANSPORTER"/>
    <property type="match status" value="1"/>
</dbReference>
<dbReference type="Gene3D" id="3.40.190.10">
    <property type="entry name" value="Periplasmic binding protein-like II"/>
    <property type="match status" value="1"/>
</dbReference>
<reference evidence="6" key="1">
    <citation type="submission" date="2022-08" db="EMBL/GenBank/DDBJ databases">
        <title>Novel Bdellovibrio Species Isolated from Svalbard: Designation Bdellovibrio svalbardensis.</title>
        <authorList>
            <person name="Mitchell R.J."/>
            <person name="Choi S.Y."/>
        </authorList>
    </citation>
    <scope>NUCLEOTIDE SEQUENCE</scope>
    <source>
        <strain evidence="6">PAP01</strain>
    </source>
</reference>
<dbReference type="CDD" id="cd08513">
    <property type="entry name" value="PBP2_thermophilic_Hb8_like"/>
    <property type="match status" value="1"/>
</dbReference>
<accession>A0ABT6DHP6</accession>
<dbReference type="InterPro" id="IPR039424">
    <property type="entry name" value="SBP_5"/>
</dbReference>
<evidence type="ECO:0000313" key="7">
    <source>
        <dbReference type="Proteomes" id="UP001152321"/>
    </source>
</evidence>
<organism evidence="6 7">
    <name type="scientific">Bdellovibrio svalbardensis</name>
    <dbReference type="NCBI Taxonomy" id="2972972"/>
    <lineage>
        <taxon>Bacteria</taxon>
        <taxon>Pseudomonadati</taxon>
        <taxon>Bdellovibrionota</taxon>
        <taxon>Bdellovibrionia</taxon>
        <taxon>Bdellovibrionales</taxon>
        <taxon>Pseudobdellovibrionaceae</taxon>
        <taxon>Bdellovibrio</taxon>
    </lineage>
</organism>
<keyword evidence="3 4" id="KW-0732">Signal</keyword>
<evidence type="ECO:0000256" key="4">
    <source>
        <dbReference type="SAM" id="SignalP"/>
    </source>
</evidence>
<dbReference type="Pfam" id="PF00496">
    <property type="entry name" value="SBP_bac_5"/>
    <property type="match status" value="1"/>
</dbReference>
<sequence length="563" mass="63368">MLKNFAKGLLAVTALGFGTQAVAAPTNAELKIGISQEFETMNPLIMSMSASAYMYRLVGRSLVVMTAEGKWVPQLAKEIPSLEKGTAKIVDIGGKKHIVANWEIIDAAKWGDGKPVVCQDFITSRDIATSPTVTVGEKEQWTQVEKIEIDPKNPKKCVFTYDKAKWDFYQLAQFFPLPTHLEKPIFDKYGSQKEGYEKNSNYVRNATNPGLYNGPYVISEVKLGSHVAFTPNKYFYGKQPNIQKIIVKLIPNTGTMEANLRSGTIDMISVLGLDFDQALAFDKKAKAENLPYNVFFVPSVTYEHIDLNLDNPILKDVRVRKALVLSINREDLVKALFEGKQEVAIHNVSPKDAWFTKDPKFVTFYPYSKRNAGKLLDEAGWKLGADGYRSKDGKRLSLVFQTTAGNKTRELVQVYLQNQWKQAGIEVLIKNEPARVFFGDTMTHRKFGGLALFAWVSSPENSPRSTISSKAIPTAKNSWSGQNFMGWSNPNVDKALDALDLEFNPKKRAELVGTTLKYYTDEVPVLPLYYRSDISVTPKNLKNYKMTGHQFYETNNVEDWNLN</sequence>
<dbReference type="PIRSF" id="PIRSF002741">
    <property type="entry name" value="MppA"/>
    <property type="match status" value="1"/>
</dbReference>
<evidence type="ECO:0000256" key="2">
    <source>
        <dbReference type="ARBA" id="ARBA00022448"/>
    </source>
</evidence>
<dbReference type="SUPFAM" id="SSF53850">
    <property type="entry name" value="Periplasmic binding protein-like II"/>
    <property type="match status" value="1"/>
</dbReference>
<keyword evidence="2" id="KW-0813">Transport</keyword>